<dbReference type="InterPro" id="IPR000551">
    <property type="entry name" value="MerR-type_HTH_dom"/>
</dbReference>
<dbReference type="Gene3D" id="3.20.80.10">
    <property type="entry name" value="Regulatory factor, effector binding domain"/>
    <property type="match status" value="1"/>
</dbReference>
<protein>
    <submittedName>
        <fullName evidence="4">DNA-binding transcriptional regulator, MerR family</fullName>
    </submittedName>
</protein>
<dbReference type="SUPFAM" id="SSF46955">
    <property type="entry name" value="Putative DNA-binding domain"/>
    <property type="match status" value="1"/>
</dbReference>
<evidence type="ECO:0000313" key="5">
    <source>
        <dbReference type="Proteomes" id="UP000184301"/>
    </source>
</evidence>
<name>A0A1M6UH96_9FIRM</name>
<proteinExistence type="predicted"/>
<organism evidence="4 5">
    <name type="scientific">Hespellia stercorisuis DSM 15480</name>
    <dbReference type="NCBI Taxonomy" id="1121950"/>
    <lineage>
        <taxon>Bacteria</taxon>
        <taxon>Bacillati</taxon>
        <taxon>Bacillota</taxon>
        <taxon>Clostridia</taxon>
        <taxon>Lachnospirales</taxon>
        <taxon>Lachnospiraceae</taxon>
        <taxon>Hespellia</taxon>
    </lineage>
</organism>
<evidence type="ECO:0000313" key="4">
    <source>
        <dbReference type="EMBL" id="SHK68468.1"/>
    </source>
</evidence>
<dbReference type="InterPro" id="IPR009061">
    <property type="entry name" value="DNA-bd_dom_put_sf"/>
</dbReference>
<evidence type="ECO:0000259" key="3">
    <source>
        <dbReference type="PROSITE" id="PS50937"/>
    </source>
</evidence>
<keyword evidence="2" id="KW-0175">Coiled coil</keyword>
<dbReference type="InterPro" id="IPR047057">
    <property type="entry name" value="MerR_fam"/>
</dbReference>
<dbReference type="GO" id="GO:0003700">
    <property type="term" value="F:DNA-binding transcription factor activity"/>
    <property type="evidence" value="ECO:0007669"/>
    <property type="project" value="InterPro"/>
</dbReference>
<dbReference type="SMART" id="SM00422">
    <property type="entry name" value="HTH_MERR"/>
    <property type="match status" value="1"/>
</dbReference>
<dbReference type="InterPro" id="IPR011256">
    <property type="entry name" value="Reg_factor_effector_dom_sf"/>
</dbReference>
<reference evidence="4 5" key="1">
    <citation type="submission" date="2016-11" db="EMBL/GenBank/DDBJ databases">
        <authorList>
            <person name="Jaros S."/>
            <person name="Januszkiewicz K."/>
            <person name="Wedrychowicz H."/>
        </authorList>
    </citation>
    <scope>NUCLEOTIDE SEQUENCE [LARGE SCALE GENOMIC DNA]</scope>
    <source>
        <strain evidence="4 5">DSM 15480</strain>
    </source>
</reference>
<dbReference type="Gene3D" id="1.10.1660.10">
    <property type="match status" value="1"/>
</dbReference>
<accession>A0A1M6UH96</accession>
<dbReference type="GO" id="GO:0003677">
    <property type="term" value="F:DNA binding"/>
    <property type="evidence" value="ECO:0007669"/>
    <property type="project" value="UniProtKB-KW"/>
</dbReference>
<dbReference type="EMBL" id="FQZY01000072">
    <property type="protein sequence ID" value="SHK68468.1"/>
    <property type="molecule type" value="Genomic_DNA"/>
</dbReference>
<dbReference type="SUPFAM" id="SSF55136">
    <property type="entry name" value="Probable bacterial effector-binding domain"/>
    <property type="match status" value="1"/>
</dbReference>
<gene>
    <name evidence="4" type="ORF">SAMN02745243_03503</name>
</gene>
<evidence type="ECO:0000256" key="2">
    <source>
        <dbReference type="SAM" id="Coils"/>
    </source>
</evidence>
<dbReference type="PROSITE" id="PS50937">
    <property type="entry name" value="HTH_MERR_2"/>
    <property type="match status" value="1"/>
</dbReference>
<dbReference type="Proteomes" id="UP000184301">
    <property type="component" value="Unassembled WGS sequence"/>
</dbReference>
<dbReference type="PANTHER" id="PTHR30204:SF85">
    <property type="entry name" value="MULTIDRUG-EFFLUX TRANSPORTER 2 REGULATOR"/>
    <property type="match status" value="1"/>
</dbReference>
<dbReference type="Pfam" id="PF13411">
    <property type="entry name" value="MerR_1"/>
    <property type="match status" value="1"/>
</dbReference>
<sequence>MERSLFTTGEFAKFHKVNKRTLHYYDEIGLFKPKVMGDNGYRYYTYLQSSEFEMILAFRELGMSIEEIMEYFKNPNTELFRSIIQAKKAEIKSQIHKLRELDKLLQFKENQLDLSEAASFDKIEIIQCEEEYLLLSDTITGEWNDEDFKKLFAHTENCTNRIFNRSYGSMISVEALQNKKYEDYAYFFTQISKSHGHKTMFKKPKGNYLRAFCKGDWNLLPDCYERILSFTESKKMRLTGYAYEEGINEMAISAMDEYITQITIRCEKD</sequence>
<keyword evidence="1 4" id="KW-0238">DNA-binding</keyword>
<dbReference type="PANTHER" id="PTHR30204">
    <property type="entry name" value="REDOX-CYCLING DRUG-SENSING TRANSCRIPTIONAL ACTIVATOR SOXR"/>
    <property type="match status" value="1"/>
</dbReference>
<feature type="coiled-coil region" evidence="2">
    <location>
        <begin position="91"/>
        <end position="118"/>
    </location>
</feature>
<feature type="domain" description="HTH merR-type" evidence="3">
    <location>
        <begin position="5"/>
        <end position="74"/>
    </location>
</feature>
<dbReference type="AlphaFoldDB" id="A0A1M6UH96"/>
<dbReference type="RefSeq" id="WP_159434674.1">
    <property type="nucleotide sequence ID" value="NZ_FQZY01000072.1"/>
</dbReference>
<keyword evidence="5" id="KW-1185">Reference proteome</keyword>
<dbReference type="STRING" id="1121950.SAMN02745243_03503"/>
<evidence type="ECO:0000256" key="1">
    <source>
        <dbReference type="ARBA" id="ARBA00023125"/>
    </source>
</evidence>
<dbReference type="OrthoDB" id="9773308at2"/>